<evidence type="ECO:0000313" key="3">
    <source>
        <dbReference type="Proteomes" id="UP001189429"/>
    </source>
</evidence>
<sequence>MRHLANVTGEAAVANMTDDALQAVIGLVRHNDRGLTAAGLVQTYEYGSDVAVVLRNDLAAFGLLAVAQHRYGDVCHSLVAAAAYSALLAARRLRGHASARWLLAAGLPAVACSLRTSALRCPMVTVLLALLGVLWLMCSTTCRADLPERWVSLPCTDPPQARGRDARGRGADAGARAAAGSRELPLAGRLRAGRRAGASAWPLRGASGLGES</sequence>
<gene>
    <name evidence="2" type="ORF">PCOR1329_LOCUS80872</name>
</gene>
<reference evidence="2" key="1">
    <citation type="submission" date="2023-10" db="EMBL/GenBank/DDBJ databases">
        <authorList>
            <person name="Chen Y."/>
            <person name="Shah S."/>
            <person name="Dougan E. K."/>
            <person name="Thang M."/>
            <person name="Chan C."/>
        </authorList>
    </citation>
    <scope>NUCLEOTIDE SEQUENCE [LARGE SCALE GENOMIC DNA]</scope>
</reference>
<organism evidence="2 3">
    <name type="scientific">Prorocentrum cordatum</name>
    <dbReference type="NCBI Taxonomy" id="2364126"/>
    <lineage>
        <taxon>Eukaryota</taxon>
        <taxon>Sar</taxon>
        <taxon>Alveolata</taxon>
        <taxon>Dinophyceae</taxon>
        <taxon>Prorocentrales</taxon>
        <taxon>Prorocentraceae</taxon>
        <taxon>Prorocentrum</taxon>
    </lineage>
</organism>
<evidence type="ECO:0000256" key="1">
    <source>
        <dbReference type="SAM" id="MobiDB-lite"/>
    </source>
</evidence>
<proteinExistence type="predicted"/>
<dbReference type="EMBL" id="CAUYUJ010021502">
    <property type="protein sequence ID" value="CAK0905016.1"/>
    <property type="molecule type" value="Genomic_DNA"/>
</dbReference>
<keyword evidence="3" id="KW-1185">Reference proteome</keyword>
<feature type="region of interest" description="Disordered" evidence="1">
    <location>
        <begin position="160"/>
        <end position="180"/>
    </location>
</feature>
<comment type="caution">
    <text evidence="2">The sequence shown here is derived from an EMBL/GenBank/DDBJ whole genome shotgun (WGS) entry which is preliminary data.</text>
</comment>
<evidence type="ECO:0000313" key="2">
    <source>
        <dbReference type="EMBL" id="CAK0905016.1"/>
    </source>
</evidence>
<protein>
    <submittedName>
        <fullName evidence="2">Uncharacterized protein</fullName>
    </submittedName>
</protein>
<name>A0ABN9Y168_9DINO</name>
<dbReference type="Proteomes" id="UP001189429">
    <property type="component" value="Unassembled WGS sequence"/>
</dbReference>
<accession>A0ABN9Y168</accession>